<comment type="caution">
    <text evidence="1">The sequence shown here is derived from an EMBL/GenBank/DDBJ whole genome shotgun (WGS) entry which is preliminary data.</text>
</comment>
<gene>
    <name evidence="1" type="ORF">VAE063_1000080</name>
</gene>
<dbReference type="PROSITE" id="PS51257">
    <property type="entry name" value="PROKAR_LIPOPROTEIN"/>
    <property type="match status" value="1"/>
</dbReference>
<protein>
    <recommendedName>
        <fullName evidence="3">Lipoprotein</fullName>
    </recommendedName>
</protein>
<dbReference type="RefSeq" id="WP_168524229.1">
    <property type="nucleotide sequence ID" value="NZ_CALYLA010000025.1"/>
</dbReference>
<evidence type="ECO:0000313" key="2">
    <source>
        <dbReference type="Proteomes" id="UP001152658"/>
    </source>
</evidence>
<accession>A0ABN8TKW7</accession>
<name>A0ABN8TKW7_9VIBR</name>
<evidence type="ECO:0008006" key="3">
    <source>
        <dbReference type="Google" id="ProtNLM"/>
    </source>
</evidence>
<proteinExistence type="predicted"/>
<organism evidence="1 2">
    <name type="scientific">Vibrio aestuarianus</name>
    <dbReference type="NCBI Taxonomy" id="28171"/>
    <lineage>
        <taxon>Bacteria</taxon>
        <taxon>Pseudomonadati</taxon>
        <taxon>Pseudomonadota</taxon>
        <taxon>Gammaproteobacteria</taxon>
        <taxon>Vibrionales</taxon>
        <taxon>Vibrionaceae</taxon>
        <taxon>Vibrio</taxon>
    </lineage>
</organism>
<reference evidence="1" key="1">
    <citation type="submission" date="2022-06" db="EMBL/GenBank/DDBJ databases">
        <authorList>
            <person name="Goudenege D."/>
            <person name="Le Roux F."/>
        </authorList>
    </citation>
    <scope>NUCLEOTIDE SEQUENCE</scope>
    <source>
        <strain evidence="1">12-063</strain>
    </source>
</reference>
<evidence type="ECO:0000313" key="1">
    <source>
        <dbReference type="EMBL" id="CAH8188897.1"/>
    </source>
</evidence>
<sequence>MEIRFDRALIVATLTALLSGCPLDGDNGEAGTTGLAGINCWDTNQNRINDPDEDRNFDGVWDVKDCSTTQQTTQSLDVALNHQHFCEAFATLGRYPEGCPSNSHTVPTGTLQRIGENDFYDDGRNGYESCANTPDNGLLSIVYNSTLDQSYFELEGGYIASQSTMSLQDVITRCYFEQLLF</sequence>
<dbReference type="EMBL" id="CALYLK010000001">
    <property type="protein sequence ID" value="CAH8188897.1"/>
    <property type="molecule type" value="Genomic_DNA"/>
</dbReference>
<dbReference type="Proteomes" id="UP001152658">
    <property type="component" value="Unassembled WGS sequence"/>
</dbReference>
<keyword evidence="2" id="KW-1185">Reference proteome</keyword>